<dbReference type="EMBL" id="CP071793">
    <property type="protein sequence ID" value="QTD49754.1"/>
    <property type="molecule type" value="Genomic_DNA"/>
</dbReference>
<dbReference type="InterPro" id="IPR041468">
    <property type="entry name" value="HTH_ParB/Spo0J"/>
</dbReference>
<accession>A0A8A4TKM3</accession>
<organism evidence="2 3">
    <name type="scientific">Sulfidibacter corallicola</name>
    <dbReference type="NCBI Taxonomy" id="2818388"/>
    <lineage>
        <taxon>Bacteria</taxon>
        <taxon>Pseudomonadati</taxon>
        <taxon>Acidobacteriota</taxon>
        <taxon>Holophagae</taxon>
        <taxon>Acanthopleuribacterales</taxon>
        <taxon>Acanthopleuribacteraceae</taxon>
        <taxon>Sulfidibacter</taxon>
    </lineage>
</organism>
<gene>
    <name evidence="2" type="ORF">J3U87_29575</name>
</gene>
<protein>
    <recommendedName>
        <fullName evidence="1">ParB/Spo0J HTH domain-containing protein</fullName>
    </recommendedName>
</protein>
<dbReference type="Pfam" id="PF17762">
    <property type="entry name" value="HTH_ParB"/>
    <property type="match status" value="1"/>
</dbReference>
<dbReference type="SUPFAM" id="SSF109709">
    <property type="entry name" value="KorB DNA-binding domain-like"/>
    <property type="match status" value="1"/>
</dbReference>
<evidence type="ECO:0000313" key="3">
    <source>
        <dbReference type="Proteomes" id="UP000663929"/>
    </source>
</evidence>
<reference evidence="2" key="1">
    <citation type="submission" date="2021-03" db="EMBL/GenBank/DDBJ databases">
        <title>Acanthopleuribacteraceae sp. M133.</title>
        <authorList>
            <person name="Wang G."/>
        </authorList>
    </citation>
    <scope>NUCLEOTIDE SEQUENCE</scope>
    <source>
        <strain evidence="2">M133</strain>
    </source>
</reference>
<dbReference type="KEGG" id="scor:J3U87_29575"/>
<dbReference type="Proteomes" id="UP000663929">
    <property type="component" value="Chromosome"/>
</dbReference>
<evidence type="ECO:0000313" key="2">
    <source>
        <dbReference type="EMBL" id="QTD49754.1"/>
    </source>
</evidence>
<evidence type="ECO:0000259" key="1">
    <source>
        <dbReference type="Pfam" id="PF17762"/>
    </source>
</evidence>
<dbReference type="AlphaFoldDB" id="A0A8A4TKM3"/>
<proteinExistence type="predicted"/>
<feature type="domain" description="ParB/Spo0J HTH" evidence="1">
    <location>
        <begin position="53"/>
        <end position="149"/>
    </location>
</feature>
<name>A0A8A4TKM3_SULCO</name>
<dbReference type="Gene3D" id="1.10.10.2830">
    <property type="match status" value="1"/>
</dbReference>
<sequence>MPTASWCCGTATDRVAARDKLRRDTVQCEIWPGDPTQGLLSLLMRMSGRCWDALEEDLTLLNLHEERGLTPEAIAQHTGRSQSWVRSRLRLVSEVPEEGRTAVMQRRLSPWVAVRVIAPLAQTNPAHAIQVIEATAKHRLSSRKWRDWFEAYRSANQVVRQRLVDQPRLWIEVKRERALARESRELAEGPEGKWRTTCRRLTSGLRGLRQQLPSLCRGLDPMCQDSCRLAWARSLSLRRKAGFRTEKGRTSTNVTLIYQNE</sequence>
<keyword evidence="3" id="KW-1185">Reference proteome</keyword>
<dbReference type="RefSeq" id="WP_237379384.1">
    <property type="nucleotide sequence ID" value="NZ_CP071793.1"/>
</dbReference>